<name>A0ABQ6LIV0_ASPOZ</name>
<evidence type="ECO:0000313" key="2">
    <source>
        <dbReference type="EMBL" id="GMG55387.1"/>
    </source>
</evidence>
<sequence length="221" mass="24853">MLCQQHSITSKYTILKRIDGPTDLGKAVNRPHEVINRASGLCSLTMHGIHSFGFYTTICTYQAFSFLHTLIGACQIPMDCFASIIAFCSGIKCRLVSSRCDVQEGKVWNTSASEAHHLTTVQALIFVDAERGPDDLVVTFHRNQSQDRLPWNEFKSLGPPAATAVVKAGWKFVALEQIAESIRARRFDEKELDKLRNEARDERKRISIRKPSDPVSVFEID</sequence>
<evidence type="ECO:0000313" key="3">
    <source>
        <dbReference type="Proteomes" id="UP001165189"/>
    </source>
</evidence>
<gene>
    <name evidence="2" type="ORF">Aory05_001354900</name>
</gene>
<accession>A0ABQ6LIV0</accession>
<dbReference type="Proteomes" id="UP001165189">
    <property type="component" value="Unassembled WGS sequence"/>
</dbReference>
<organism evidence="2 3">
    <name type="scientific">Aspergillus oryzae var. brunneus</name>
    <dbReference type="NCBI Taxonomy" id="332754"/>
    <lineage>
        <taxon>Eukaryota</taxon>
        <taxon>Fungi</taxon>
        <taxon>Dikarya</taxon>
        <taxon>Ascomycota</taxon>
        <taxon>Pezizomycotina</taxon>
        <taxon>Eurotiomycetes</taxon>
        <taxon>Eurotiomycetidae</taxon>
        <taxon>Eurotiales</taxon>
        <taxon>Aspergillaceae</taxon>
        <taxon>Aspergillus</taxon>
        <taxon>Aspergillus subgen. Circumdati</taxon>
    </lineage>
</organism>
<protein>
    <submittedName>
        <fullName evidence="2">Unnamed protein product</fullName>
    </submittedName>
</protein>
<keyword evidence="1" id="KW-0175">Coiled coil</keyword>
<evidence type="ECO:0000256" key="1">
    <source>
        <dbReference type="SAM" id="Coils"/>
    </source>
</evidence>
<reference evidence="2" key="1">
    <citation type="submission" date="2023-04" db="EMBL/GenBank/DDBJ databases">
        <title>Aspergillus oryzae var. brunneus NBRC 4377.</title>
        <authorList>
            <person name="Ichikawa N."/>
            <person name="Sato H."/>
            <person name="Tonouchi N."/>
        </authorList>
    </citation>
    <scope>NUCLEOTIDE SEQUENCE</scope>
    <source>
        <strain evidence="2">NBRC 4377</strain>
    </source>
</reference>
<keyword evidence="3" id="KW-1185">Reference proteome</keyword>
<dbReference type="EMBL" id="BSYB01000127">
    <property type="protein sequence ID" value="GMG55387.1"/>
    <property type="molecule type" value="Genomic_DNA"/>
</dbReference>
<comment type="caution">
    <text evidence="2">The sequence shown here is derived from an EMBL/GenBank/DDBJ whole genome shotgun (WGS) entry which is preliminary data.</text>
</comment>
<proteinExistence type="predicted"/>
<feature type="coiled-coil region" evidence="1">
    <location>
        <begin position="178"/>
        <end position="205"/>
    </location>
</feature>